<accession>A0A1H6V0P6</accession>
<dbReference type="InterPro" id="IPR010260">
    <property type="entry name" value="AlpA"/>
</dbReference>
<proteinExistence type="predicted"/>
<dbReference type="Pfam" id="PF05930">
    <property type="entry name" value="Phage_AlpA"/>
    <property type="match status" value="1"/>
</dbReference>
<sequence length="90" mass="9966">MKNAADTATDDIYTLIKIVRVQTMLGLKSRSSVYTKLREDPTFPRPVRVGAHSVAWRLQEVRDYIANLPRAELSGLSGPDQRRAAARGAA</sequence>
<dbReference type="Proteomes" id="UP000198866">
    <property type="component" value="Unassembled WGS sequence"/>
</dbReference>
<dbReference type="PANTHER" id="PTHR36154:SF1">
    <property type="entry name" value="DNA-BINDING TRANSCRIPTIONAL ACTIVATOR ALPA"/>
    <property type="match status" value="1"/>
</dbReference>
<evidence type="ECO:0000313" key="1">
    <source>
        <dbReference type="EMBL" id="SEI96504.1"/>
    </source>
</evidence>
<dbReference type="InterPro" id="IPR052931">
    <property type="entry name" value="Prophage_regulatory_activator"/>
</dbReference>
<dbReference type="OrthoDB" id="9182156at2"/>
<gene>
    <name evidence="1" type="ORF">SAMN05192539_1005221</name>
</gene>
<dbReference type="STRING" id="667676.SAMN05192539_1005221"/>
<reference evidence="2" key="1">
    <citation type="submission" date="2016-10" db="EMBL/GenBank/DDBJ databases">
        <authorList>
            <person name="Varghese N."/>
            <person name="Submissions S."/>
        </authorList>
    </citation>
    <scope>NUCLEOTIDE SEQUENCE [LARGE SCALE GENOMIC DNA]</scope>
    <source>
        <strain evidence="2">LMG 26031</strain>
    </source>
</reference>
<dbReference type="PANTHER" id="PTHR36154">
    <property type="entry name" value="DNA-BINDING TRANSCRIPTIONAL ACTIVATOR ALPA"/>
    <property type="match status" value="1"/>
</dbReference>
<protein>
    <submittedName>
        <fullName evidence="1">Transcriptional regulator, AlpA family</fullName>
    </submittedName>
</protein>
<evidence type="ECO:0000313" key="2">
    <source>
        <dbReference type="Proteomes" id="UP000198866"/>
    </source>
</evidence>
<organism evidence="1 2">
    <name type="scientific">Paraburkholderia diazotrophica</name>
    <dbReference type="NCBI Taxonomy" id="667676"/>
    <lineage>
        <taxon>Bacteria</taxon>
        <taxon>Pseudomonadati</taxon>
        <taxon>Pseudomonadota</taxon>
        <taxon>Betaproteobacteria</taxon>
        <taxon>Burkholderiales</taxon>
        <taxon>Burkholderiaceae</taxon>
        <taxon>Paraburkholderia</taxon>
    </lineage>
</organism>
<name>A0A1H6V0P6_9BURK</name>
<dbReference type="AlphaFoldDB" id="A0A1H6V0P6"/>
<keyword evidence="2" id="KW-1185">Reference proteome</keyword>
<dbReference type="EMBL" id="FNYE01000005">
    <property type="protein sequence ID" value="SEI96504.1"/>
    <property type="molecule type" value="Genomic_DNA"/>
</dbReference>
<dbReference type="Gene3D" id="1.10.238.160">
    <property type="match status" value="1"/>
</dbReference>
<dbReference type="RefSeq" id="WP_143062233.1">
    <property type="nucleotide sequence ID" value="NZ_FNYE01000005.1"/>
</dbReference>